<sequence>MKYRRRIKFIFKLRVSSTLRFVVKPHRWKCRGRPKKIWIYCVRQDMKEKGKEKGVNNEMTDVIGENGRGRLTATTPSDLGNGQEEEDIDLNKNQ</sequence>
<keyword evidence="3" id="KW-1185">Reference proteome</keyword>
<name>A0A8J9V2A2_9NEOP</name>
<dbReference type="Proteomes" id="UP000838878">
    <property type="component" value="Chromosome 1"/>
</dbReference>
<evidence type="ECO:0000256" key="1">
    <source>
        <dbReference type="SAM" id="MobiDB-lite"/>
    </source>
</evidence>
<dbReference type="EMBL" id="OV170221">
    <property type="protein sequence ID" value="CAH0714598.1"/>
    <property type="molecule type" value="Genomic_DNA"/>
</dbReference>
<reference evidence="2" key="1">
    <citation type="submission" date="2021-12" db="EMBL/GenBank/DDBJ databases">
        <authorList>
            <person name="Martin H S."/>
        </authorList>
    </citation>
    <scope>NUCLEOTIDE SEQUENCE</scope>
</reference>
<accession>A0A8J9V2A2</accession>
<gene>
    <name evidence="2" type="ORF">BINO364_LOCUS1628</name>
</gene>
<proteinExistence type="predicted"/>
<evidence type="ECO:0000313" key="3">
    <source>
        <dbReference type="Proteomes" id="UP000838878"/>
    </source>
</evidence>
<evidence type="ECO:0000313" key="2">
    <source>
        <dbReference type="EMBL" id="CAH0714598.1"/>
    </source>
</evidence>
<feature type="region of interest" description="Disordered" evidence="1">
    <location>
        <begin position="50"/>
        <end position="94"/>
    </location>
</feature>
<protein>
    <submittedName>
        <fullName evidence="2">Uncharacterized protein</fullName>
    </submittedName>
</protein>
<dbReference type="AlphaFoldDB" id="A0A8J9V2A2"/>
<organism evidence="2 3">
    <name type="scientific">Brenthis ino</name>
    <name type="common">lesser marbled fritillary</name>
    <dbReference type="NCBI Taxonomy" id="405034"/>
    <lineage>
        <taxon>Eukaryota</taxon>
        <taxon>Metazoa</taxon>
        <taxon>Ecdysozoa</taxon>
        <taxon>Arthropoda</taxon>
        <taxon>Hexapoda</taxon>
        <taxon>Insecta</taxon>
        <taxon>Pterygota</taxon>
        <taxon>Neoptera</taxon>
        <taxon>Endopterygota</taxon>
        <taxon>Lepidoptera</taxon>
        <taxon>Glossata</taxon>
        <taxon>Ditrysia</taxon>
        <taxon>Papilionoidea</taxon>
        <taxon>Nymphalidae</taxon>
        <taxon>Heliconiinae</taxon>
        <taxon>Argynnini</taxon>
        <taxon>Brenthis</taxon>
    </lineage>
</organism>
<feature type="non-terminal residue" evidence="2">
    <location>
        <position position="94"/>
    </location>
</feature>